<protein>
    <recommendedName>
        <fullName evidence="9">Rieske domain-containing protein</fullName>
    </recommendedName>
</protein>
<dbReference type="SUPFAM" id="SSF55961">
    <property type="entry name" value="Bet v1-like"/>
    <property type="match status" value="1"/>
</dbReference>
<dbReference type="STRING" id="1565605.PG1C_04620"/>
<organism evidence="10 11">
    <name type="scientific">Rugosibacter aromaticivorans</name>
    <dbReference type="NCBI Taxonomy" id="1565605"/>
    <lineage>
        <taxon>Bacteria</taxon>
        <taxon>Pseudomonadati</taxon>
        <taxon>Pseudomonadota</taxon>
        <taxon>Betaproteobacteria</taxon>
        <taxon>Nitrosomonadales</taxon>
        <taxon>Sterolibacteriaceae</taxon>
        <taxon>Rugosibacter</taxon>
    </lineage>
</organism>
<dbReference type="Gene3D" id="2.102.10.10">
    <property type="entry name" value="Rieske [2Fe-2S] iron-sulphur domain"/>
    <property type="match status" value="1"/>
</dbReference>
<dbReference type="GO" id="GO:0051213">
    <property type="term" value="F:dioxygenase activity"/>
    <property type="evidence" value="ECO:0007669"/>
    <property type="project" value="UniProtKB-KW"/>
</dbReference>
<dbReference type="GO" id="GO:0051537">
    <property type="term" value="F:2 iron, 2 sulfur cluster binding"/>
    <property type="evidence" value="ECO:0007669"/>
    <property type="project" value="UniProtKB-KW"/>
</dbReference>
<feature type="domain" description="Rieske" evidence="9">
    <location>
        <begin position="30"/>
        <end position="109"/>
    </location>
</feature>
<dbReference type="Gene3D" id="3.90.380.10">
    <property type="entry name" value="Naphthalene 1,2-dioxygenase Alpha Subunit, Chain A, domain 1"/>
    <property type="match status" value="1"/>
</dbReference>
<keyword evidence="8" id="KW-0520">NAD</keyword>
<dbReference type="Proteomes" id="UP000061603">
    <property type="component" value="Chromosome"/>
</dbReference>
<dbReference type="Pfam" id="PF00848">
    <property type="entry name" value="Ring_hydroxyl_A"/>
    <property type="match status" value="1"/>
</dbReference>
<keyword evidence="11" id="KW-1185">Reference proteome</keyword>
<evidence type="ECO:0000256" key="7">
    <source>
        <dbReference type="ARBA" id="ARBA00023014"/>
    </source>
</evidence>
<dbReference type="InterPro" id="IPR015881">
    <property type="entry name" value="ARHD_Rieske_2Fe_2S"/>
</dbReference>
<accession>A0A0C5JQ83</accession>
<keyword evidence="7" id="KW-0411">Iron-sulfur</keyword>
<dbReference type="SUPFAM" id="SSF50022">
    <property type="entry name" value="ISP domain"/>
    <property type="match status" value="1"/>
</dbReference>
<dbReference type="EMBL" id="CP010554">
    <property type="protein sequence ID" value="AJP49416.1"/>
    <property type="molecule type" value="Genomic_DNA"/>
</dbReference>
<sequence>MFRPGFVHRRLYVDEQIFHDELRYLYGRTWLYIGHESEVPQPNDFIARRVGGRPLILVHTQAGEIRVLFNRCPHRGAIVCRETHGNAKGFICGYHAWTFANDGHCSSVPLRQGYGADFNLHSVDLACPAKVDRYRGFIFAAFTSDVPSLTEHLGPAADLLDQWLDRGDRQPVVVRSGSMPFLVHANWKTIYDNAGDGYHPPFSHESMLTVFSRRYGDVDMNYYGSDFDKSPMYSKNLGNGHTFLDQRPEMHKLSAWKRQHVMPGYEAIEKALIDRLGETRALQLLDASTGSGMNLNIFPNLLIIGNQIQMPEPLAVNQTQLTWFSTTLDGAPDEINAVRMRMQEDFPSFGEVDDAGNFEACQQGMESVPEMEWIDIRRHINTARGGVDPQDGLWREPMSSDLHMRTYFQRWQELMNTGKSNSLAEENI</sequence>
<proteinExistence type="inferred from homology"/>
<evidence type="ECO:0000256" key="2">
    <source>
        <dbReference type="ARBA" id="ARBA00022714"/>
    </source>
</evidence>
<dbReference type="PROSITE" id="PS00570">
    <property type="entry name" value="RING_HYDROXYL_ALPHA"/>
    <property type="match status" value="1"/>
</dbReference>
<dbReference type="AlphaFoldDB" id="A0A0C5JQ83"/>
<dbReference type="PANTHER" id="PTHR43756:SF1">
    <property type="entry name" value="3-PHENYLPROPIONATE_CINNAMIC ACID DIOXYGENASE SUBUNIT ALPHA"/>
    <property type="match status" value="1"/>
</dbReference>
<dbReference type="PATRIC" id="fig|1565605.3.peg.972"/>
<evidence type="ECO:0000256" key="8">
    <source>
        <dbReference type="ARBA" id="ARBA00023027"/>
    </source>
</evidence>
<name>A0A0C5JQ83_9PROT</name>
<evidence type="ECO:0000256" key="4">
    <source>
        <dbReference type="ARBA" id="ARBA00022964"/>
    </source>
</evidence>
<dbReference type="InterPro" id="IPR017941">
    <property type="entry name" value="Rieske_2Fe-2S"/>
</dbReference>
<dbReference type="PANTHER" id="PTHR43756">
    <property type="entry name" value="CHOLINE MONOOXYGENASE, CHLOROPLASTIC"/>
    <property type="match status" value="1"/>
</dbReference>
<comment type="similarity">
    <text evidence="1">Belongs to the bacterial ring-hydroxylating dioxygenase alpha subunit family.</text>
</comment>
<evidence type="ECO:0000313" key="10">
    <source>
        <dbReference type="EMBL" id="AJP49416.1"/>
    </source>
</evidence>
<evidence type="ECO:0000256" key="5">
    <source>
        <dbReference type="ARBA" id="ARBA00023002"/>
    </source>
</evidence>
<dbReference type="Pfam" id="PF00355">
    <property type="entry name" value="Rieske"/>
    <property type="match status" value="1"/>
</dbReference>
<evidence type="ECO:0000313" key="11">
    <source>
        <dbReference type="Proteomes" id="UP000061603"/>
    </source>
</evidence>
<evidence type="ECO:0000256" key="6">
    <source>
        <dbReference type="ARBA" id="ARBA00023004"/>
    </source>
</evidence>
<keyword evidence="4" id="KW-0223">Dioxygenase</keyword>
<evidence type="ECO:0000256" key="3">
    <source>
        <dbReference type="ARBA" id="ARBA00022723"/>
    </source>
</evidence>
<keyword evidence="5" id="KW-0560">Oxidoreductase</keyword>
<dbReference type="PRINTS" id="PR00090">
    <property type="entry name" value="RNGDIOXGNASE"/>
</dbReference>
<reference evidence="10 11" key="1">
    <citation type="journal article" date="2015" name="Genome Announc.">
        <title>Complete Genome Sequence of a Novel Bacterium within the Family Rhodocyclaceae That Degrades Polycyclic Aromatic Hydrocarbons.</title>
        <authorList>
            <person name="Singleton D.R."/>
            <person name="Dickey A.N."/>
            <person name="Scholl E.H."/>
            <person name="Wright F.A."/>
            <person name="Aitken M.D."/>
        </authorList>
    </citation>
    <scope>NUCLEOTIDE SEQUENCE [LARGE SCALE GENOMIC DNA]</scope>
    <source>
        <strain evidence="11">PG1-Ca6</strain>
    </source>
</reference>
<dbReference type="HOGENOM" id="CLU_026244_4_0_4"/>
<dbReference type="InterPro" id="IPR036922">
    <property type="entry name" value="Rieske_2Fe-2S_sf"/>
</dbReference>
<dbReference type="KEGG" id="rbu:PG1C_04620"/>
<keyword evidence="3" id="KW-0479">Metal-binding</keyword>
<dbReference type="PROSITE" id="PS51296">
    <property type="entry name" value="RIESKE"/>
    <property type="match status" value="1"/>
</dbReference>
<keyword evidence="2" id="KW-0001">2Fe-2S</keyword>
<keyword evidence="6" id="KW-0408">Iron</keyword>
<dbReference type="InterPro" id="IPR001663">
    <property type="entry name" value="Rng_hydr_dOase-A"/>
</dbReference>
<dbReference type="InterPro" id="IPR015879">
    <property type="entry name" value="Ring_hydroxy_dOase_asu_C_dom"/>
</dbReference>
<evidence type="ECO:0000259" key="9">
    <source>
        <dbReference type="PROSITE" id="PS51296"/>
    </source>
</evidence>
<evidence type="ECO:0000256" key="1">
    <source>
        <dbReference type="ARBA" id="ARBA00008751"/>
    </source>
</evidence>
<dbReference type="GO" id="GO:0005506">
    <property type="term" value="F:iron ion binding"/>
    <property type="evidence" value="ECO:0007669"/>
    <property type="project" value="InterPro"/>
</dbReference>
<gene>
    <name evidence="10" type="ORF">PG1C_04620</name>
</gene>